<name>A0A2A5RKN6_9LACT</name>
<dbReference type="PIRSF" id="PIRSF001123">
    <property type="entry name" value="PepA_GA"/>
    <property type="match status" value="1"/>
</dbReference>
<dbReference type="RefSeq" id="WP_096818085.1">
    <property type="nucleotide sequence ID" value="NZ_JXJU01000006.1"/>
</dbReference>
<reference evidence="10 11" key="1">
    <citation type="submission" date="2014-12" db="EMBL/GenBank/DDBJ databases">
        <title>Draft genome sequences of 10 type strains of Lactococcus.</title>
        <authorList>
            <person name="Sun Z."/>
            <person name="Zhong Z."/>
            <person name="Liu W."/>
            <person name="Zhang W."/>
            <person name="Zhang H."/>
        </authorList>
    </citation>
    <scope>NUCLEOTIDE SEQUENCE [LARGE SCALE GENOMIC DNA]</scope>
    <source>
        <strain evidence="10 11">JCM 16395</strain>
    </source>
</reference>
<feature type="binding site" evidence="9">
    <location>
        <position position="65"/>
    </location>
    <ligand>
        <name>Zn(2+)</name>
        <dbReference type="ChEBI" id="CHEBI:29105"/>
        <label>1</label>
    </ligand>
</feature>
<dbReference type="EMBL" id="JXJU01000006">
    <property type="protein sequence ID" value="PCR99761.1"/>
    <property type="molecule type" value="Genomic_DNA"/>
</dbReference>
<dbReference type="InterPro" id="IPR008007">
    <property type="entry name" value="Peptidase_M42"/>
</dbReference>
<dbReference type="InterPro" id="IPR017538">
    <property type="entry name" value="Pept_M42_glutamyl_aminopept"/>
</dbReference>
<evidence type="ECO:0000256" key="4">
    <source>
        <dbReference type="ARBA" id="ARBA00022723"/>
    </source>
</evidence>
<dbReference type="SUPFAM" id="SSF53187">
    <property type="entry name" value="Zn-dependent exopeptidases"/>
    <property type="match status" value="1"/>
</dbReference>
<keyword evidence="4 9" id="KW-0479">Metal-binding</keyword>
<dbReference type="Pfam" id="PF05343">
    <property type="entry name" value="Peptidase_M42"/>
    <property type="match status" value="1"/>
</dbReference>
<evidence type="ECO:0000256" key="6">
    <source>
        <dbReference type="NCBIfam" id="TIGR03107"/>
    </source>
</evidence>
<protein>
    <recommendedName>
        <fullName evidence="6">Glutamyl aminopeptidase</fullName>
        <ecNumber evidence="6">3.4.11.7</ecNumber>
    </recommendedName>
</protein>
<feature type="binding site" evidence="9">
    <location>
        <position position="214"/>
    </location>
    <ligand>
        <name>Zn(2+)</name>
        <dbReference type="ChEBI" id="CHEBI:29105"/>
        <label>2</label>
    </ligand>
</feature>
<evidence type="ECO:0000313" key="10">
    <source>
        <dbReference type="EMBL" id="PCR99761.1"/>
    </source>
</evidence>
<feature type="active site" description="Proton acceptor" evidence="8">
    <location>
        <position position="213"/>
    </location>
</feature>
<evidence type="ECO:0000256" key="9">
    <source>
        <dbReference type="PIRSR" id="PIRSR001123-2"/>
    </source>
</evidence>
<accession>A0A2A5RKN6</accession>
<dbReference type="EC" id="3.4.11.7" evidence="6"/>
<keyword evidence="3" id="KW-0645">Protease</keyword>
<dbReference type="OrthoDB" id="9772053at2"/>
<dbReference type="GO" id="GO:0004230">
    <property type="term" value="F:glutamyl aminopeptidase activity"/>
    <property type="evidence" value="ECO:0007669"/>
    <property type="project" value="UniProtKB-EC"/>
</dbReference>
<evidence type="ECO:0000256" key="5">
    <source>
        <dbReference type="ARBA" id="ARBA00022801"/>
    </source>
</evidence>
<evidence type="ECO:0000256" key="7">
    <source>
        <dbReference type="PIRNR" id="PIRNR001123"/>
    </source>
</evidence>
<dbReference type="Proteomes" id="UP000218181">
    <property type="component" value="Unassembled WGS sequence"/>
</dbReference>
<keyword evidence="11" id="KW-1185">Reference proteome</keyword>
<gene>
    <name evidence="10" type="ORF">RT41_GL001567</name>
</gene>
<dbReference type="AlphaFoldDB" id="A0A2A5RKN6"/>
<dbReference type="GO" id="GO:0006508">
    <property type="term" value="P:proteolysis"/>
    <property type="evidence" value="ECO:0007669"/>
    <property type="project" value="UniProtKB-KW"/>
</dbReference>
<evidence type="ECO:0000313" key="11">
    <source>
        <dbReference type="Proteomes" id="UP000218181"/>
    </source>
</evidence>
<comment type="similarity">
    <text evidence="1 7">Belongs to the peptidase M42 family.</text>
</comment>
<comment type="caution">
    <text evidence="10">The sequence shown here is derived from an EMBL/GenBank/DDBJ whole genome shotgun (WGS) entry which is preliminary data.</text>
</comment>
<evidence type="ECO:0000256" key="3">
    <source>
        <dbReference type="ARBA" id="ARBA00022670"/>
    </source>
</evidence>
<dbReference type="InterPro" id="IPR051464">
    <property type="entry name" value="Peptidase_M42_aminopept"/>
</dbReference>
<keyword evidence="5" id="KW-0378">Hydrolase</keyword>
<dbReference type="PANTHER" id="PTHR32481">
    <property type="entry name" value="AMINOPEPTIDASE"/>
    <property type="match status" value="1"/>
</dbReference>
<proteinExistence type="inferred from homology"/>
<dbReference type="NCBIfam" id="TIGR03107">
    <property type="entry name" value="glu_aminopep"/>
    <property type="match status" value="1"/>
</dbReference>
<dbReference type="GO" id="GO:0046872">
    <property type="term" value="F:metal ion binding"/>
    <property type="evidence" value="ECO:0007669"/>
    <property type="project" value="UniProtKB-UniRule"/>
</dbReference>
<evidence type="ECO:0000256" key="8">
    <source>
        <dbReference type="PIRSR" id="PIRSR001123-1"/>
    </source>
</evidence>
<keyword evidence="2 10" id="KW-0031">Aminopeptidase</keyword>
<organism evidence="10 11">
    <name type="scientific">Lactococcus fujiensis JCM 16395</name>
    <dbReference type="NCBI Taxonomy" id="1291764"/>
    <lineage>
        <taxon>Bacteria</taxon>
        <taxon>Bacillati</taxon>
        <taxon>Bacillota</taxon>
        <taxon>Bacilli</taxon>
        <taxon>Lactobacillales</taxon>
        <taxon>Streptococcaceae</taxon>
        <taxon>Lactococcus</taxon>
    </lineage>
</organism>
<dbReference type="Gene3D" id="2.40.30.40">
    <property type="entry name" value="Peptidase M42, domain 2"/>
    <property type="match status" value="1"/>
</dbReference>
<dbReference type="PANTHER" id="PTHR32481:SF0">
    <property type="entry name" value="AMINOPEPTIDASE YPDE-RELATED"/>
    <property type="match status" value="1"/>
</dbReference>
<feature type="binding site" evidence="9">
    <location>
        <position position="319"/>
    </location>
    <ligand>
        <name>Zn(2+)</name>
        <dbReference type="ChEBI" id="CHEBI:29105"/>
        <label>2</label>
    </ligand>
</feature>
<dbReference type="STRING" id="1291764.GCA_001311235_01757"/>
<dbReference type="CDD" id="cd05656">
    <property type="entry name" value="M42_Frv"/>
    <property type="match status" value="1"/>
</dbReference>
<feature type="binding site" evidence="9">
    <location>
        <position position="181"/>
    </location>
    <ligand>
        <name>Zn(2+)</name>
        <dbReference type="ChEBI" id="CHEBI:29105"/>
        <label>1</label>
    </ligand>
</feature>
<feature type="binding site" evidence="9">
    <location>
        <position position="236"/>
    </location>
    <ligand>
        <name>Zn(2+)</name>
        <dbReference type="ChEBI" id="CHEBI:29105"/>
        <label>1</label>
    </ligand>
</feature>
<feature type="binding site" evidence="9">
    <location>
        <position position="181"/>
    </location>
    <ligand>
        <name>Zn(2+)</name>
        <dbReference type="ChEBI" id="CHEBI:29105"/>
        <label>2</label>
    </ligand>
</feature>
<sequence length="355" mass="38576">MSLFDKIKTITELQATSGFEAPVREYIKKRMIELGYTPEFDGLGGIFVTIQSKVKNAPRVMFASHMDEVGFMVSSIKADGTIRVVSLGGWNPMVVSAQRFTLFTQDGKKIPLVTGGLPPHLLRGTGTTPSLPNISDIVFDGGFTDQSEVEQFGIRQGDVIVPETETILTANGKNVMSKAWDNRYGCLMILELLEFLQGKELPTTLIIGANVQEEVGLRGAKVSTTKFNPDLFFAIDCSPASDTFGDDNGKLGAGVTMRYFDPGHIMLPGMKKFLLDTAEESHIMTQAYIAKGGTDAGAAHLTNGGVPSTTIGVCARYIHSHQTIFSLDDFTNAQNYVRAIATSLNSKKVAEIKNY</sequence>
<evidence type="ECO:0000256" key="2">
    <source>
        <dbReference type="ARBA" id="ARBA00022438"/>
    </source>
</evidence>
<dbReference type="SUPFAM" id="SSF101821">
    <property type="entry name" value="Aminopeptidase/glucanase lid domain"/>
    <property type="match status" value="1"/>
</dbReference>
<comment type="cofactor">
    <cofactor evidence="9">
        <name>a divalent metal cation</name>
        <dbReference type="ChEBI" id="CHEBI:60240"/>
    </cofactor>
    <text evidence="9">Binds 2 divalent metal cations per subunit.</text>
</comment>
<dbReference type="Gene3D" id="3.40.630.10">
    <property type="entry name" value="Zn peptidases"/>
    <property type="match status" value="1"/>
</dbReference>
<dbReference type="InterPro" id="IPR023367">
    <property type="entry name" value="Peptidase_M42_dom2"/>
</dbReference>
<evidence type="ECO:0000256" key="1">
    <source>
        <dbReference type="ARBA" id="ARBA00006272"/>
    </source>
</evidence>